<gene>
    <name evidence="3" type="ORF">BV98_001275</name>
</gene>
<dbReference type="EMBL" id="JFZA02000008">
    <property type="protein sequence ID" value="KFG90908.1"/>
    <property type="molecule type" value="Genomic_DNA"/>
</dbReference>
<dbReference type="STRING" id="76947.GCA_002080435_04073"/>
<reference evidence="3" key="1">
    <citation type="submission" date="2014-08" db="EMBL/GenBank/DDBJ databases">
        <title>Draft genome sequences of Sphingobium herbicidovorans.</title>
        <authorList>
            <person name="Gan H.M."/>
            <person name="Gan H.Y."/>
            <person name="Savka M.A."/>
        </authorList>
    </citation>
    <scope>NUCLEOTIDE SEQUENCE [LARGE SCALE GENOMIC DNA]</scope>
    <source>
        <strain evidence="3">NBRC 16415</strain>
    </source>
</reference>
<dbReference type="eggNOG" id="COG1028">
    <property type="taxonomic scope" value="Bacteria"/>
</dbReference>
<evidence type="ECO:0000313" key="3">
    <source>
        <dbReference type="EMBL" id="KFG90908.1"/>
    </source>
</evidence>
<proteinExistence type="inferred from homology"/>
<keyword evidence="2" id="KW-0560">Oxidoreductase</keyword>
<dbReference type="InterPro" id="IPR036291">
    <property type="entry name" value="NAD(P)-bd_dom_sf"/>
</dbReference>
<dbReference type="RefSeq" id="WP_037463683.1">
    <property type="nucleotide sequence ID" value="NZ_BCZD01000023.1"/>
</dbReference>
<protein>
    <submittedName>
        <fullName evidence="3">Short-chain dehydrogenase/reductase SDR</fullName>
    </submittedName>
</protein>
<name>A0A086PBZ0_SPHHM</name>
<sequence>MAAKRKTALVVGGSGVLGQAICLKLASHGMDVAFTYHSNQAVAANLIARLEALEAAAVAERIALTDPAAVTEFIDGIAARFGALDSFVYAAGPSFDYDLIAKIEPAEWARVMQQDLIGGFNAIHAALPRIREARGTIVAVLTAGVSRSPPRDILSVAPKAGLQALVRGIAVEEGRNGVRANCVAPGFVGGGLGKMILDKIGEERARAIIEAIPMKRRGTADEMATAVHYLSSDQSSYVTGNTLYVSGGLEL</sequence>
<evidence type="ECO:0000256" key="1">
    <source>
        <dbReference type="ARBA" id="ARBA00006484"/>
    </source>
</evidence>
<evidence type="ECO:0000313" key="4">
    <source>
        <dbReference type="Proteomes" id="UP000024284"/>
    </source>
</evidence>
<dbReference type="PRINTS" id="PR00081">
    <property type="entry name" value="GDHRDH"/>
</dbReference>
<dbReference type="SUPFAM" id="SSF51735">
    <property type="entry name" value="NAD(P)-binding Rossmann-fold domains"/>
    <property type="match status" value="1"/>
</dbReference>
<dbReference type="PANTHER" id="PTHR43639">
    <property type="entry name" value="OXIDOREDUCTASE, SHORT-CHAIN DEHYDROGENASE/REDUCTASE FAMILY (AFU_ORTHOLOGUE AFUA_5G02870)"/>
    <property type="match status" value="1"/>
</dbReference>
<organism evidence="3 4">
    <name type="scientific">Sphingobium herbicidovorans (strain ATCC 700291 / DSM 11019 / CCUG 56400 / KCTC 2939 / LMG 18315 / NBRC 16415 / MH)</name>
    <name type="common">Sphingomonas herbicidovorans</name>
    <dbReference type="NCBI Taxonomy" id="1219045"/>
    <lineage>
        <taxon>Bacteria</taxon>
        <taxon>Pseudomonadati</taxon>
        <taxon>Pseudomonadota</taxon>
        <taxon>Alphaproteobacteria</taxon>
        <taxon>Sphingomonadales</taxon>
        <taxon>Sphingomonadaceae</taxon>
        <taxon>Sphingobium</taxon>
    </lineage>
</organism>
<comment type="caution">
    <text evidence="3">The sequence shown here is derived from an EMBL/GenBank/DDBJ whole genome shotgun (WGS) entry which is preliminary data.</text>
</comment>
<dbReference type="PATRIC" id="fig|1219045.3.peg.1305"/>
<keyword evidence="4" id="KW-1185">Reference proteome</keyword>
<dbReference type="GO" id="GO:0016491">
    <property type="term" value="F:oxidoreductase activity"/>
    <property type="evidence" value="ECO:0007669"/>
    <property type="project" value="UniProtKB-KW"/>
</dbReference>
<dbReference type="PANTHER" id="PTHR43639:SF1">
    <property type="entry name" value="SHORT-CHAIN DEHYDROGENASE_REDUCTASE FAMILY PROTEIN"/>
    <property type="match status" value="1"/>
</dbReference>
<evidence type="ECO:0000256" key="2">
    <source>
        <dbReference type="ARBA" id="ARBA00023002"/>
    </source>
</evidence>
<comment type="similarity">
    <text evidence="1">Belongs to the short-chain dehydrogenases/reductases (SDR) family.</text>
</comment>
<dbReference type="Gene3D" id="3.40.50.720">
    <property type="entry name" value="NAD(P)-binding Rossmann-like Domain"/>
    <property type="match status" value="1"/>
</dbReference>
<dbReference type="AlphaFoldDB" id="A0A086PBZ0"/>
<accession>A0A086PBZ0</accession>
<dbReference type="Proteomes" id="UP000024284">
    <property type="component" value="Unassembled WGS sequence"/>
</dbReference>
<dbReference type="Pfam" id="PF13561">
    <property type="entry name" value="adh_short_C2"/>
    <property type="match status" value="1"/>
</dbReference>
<dbReference type="InterPro" id="IPR002347">
    <property type="entry name" value="SDR_fam"/>
</dbReference>